<dbReference type="RefSeq" id="WP_338892543.1">
    <property type="nucleotide sequence ID" value="NZ_CP147846.1"/>
</dbReference>
<proteinExistence type="predicted"/>
<evidence type="ECO:0000313" key="1">
    <source>
        <dbReference type="EMBL" id="WXG70866.1"/>
    </source>
</evidence>
<accession>A0ABZ2PWG9</accession>
<evidence type="ECO:0008006" key="3">
    <source>
        <dbReference type="Google" id="ProtNLM"/>
    </source>
</evidence>
<dbReference type="EMBL" id="CP147846">
    <property type="protein sequence ID" value="WXG70866.1"/>
    <property type="molecule type" value="Genomic_DNA"/>
</dbReference>
<sequence>MPRLLLRDTVTLKIGGGMDENDDPIPAQNLPVRAEVIPISGDEQAARGRMMTSVEYRLLVADKRIETVTQATWRGLVYTFQGKVMAYRIGGRVHHYEVVMRTGTG</sequence>
<keyword evidence="2" id="KW-1185">Reference proteome</keyword>
<reference evidence="1 2" key="1">
    <citation type="submission" date="2024-03" db="EMBL/GenBank/DDBJ databases">
        <title>Natural products discovery in diverse microorganisms through a two-stage MS feature dereplication strategy.</title>
        <authorList>
            <person name="Zhang R."/>
        </authorList>
    </citation>
    <scope>NUCLEOTIDE SEQUENCE [LARGE SCALE GENOMIC DNA]</scope>
    <source>
        <strain evidence="1 2">18930</strain>
    </source>
</reference>
<dbReference type="Proteomes" id="UP001432000">
    <property type="component" value="Chromosome"/>
</dbReference>
<protein>
    <recommendedName>
        <fullName evidence="3">Head-tail adaptor protein</fullName>
    </recommendedName>
</protein>
<evidence type="ECO:0000313" key="2">
    <source>
        <dbReference type="Proteomes" id="UP001432000"/>
    </source>
</evidence>
<gene>
    <name evidence="1" type="ORF">WDS16_10450</name>
</gene>
<organism evidence="1 2">
    <name type="scientific">Rhodococcus sovatensis</name>
    <dbReference type="NCBI Taxonomy" id="1805840"/>
    <lineage>
        <taxon>Bacteria</taxon>
        <taxon>Bacillati</taxon>
        <taxon>Actinomycetota</taxon>
        <taxon>Actinomycetes</taxon>
        <taxon>Mycobacteriales</taxon>
        <taxon>Nocardiaceae</taxon>
        <taxon>Rhodococcus</taxon>
    </lineage>
</organism>
<name>A0ABZ2PWG9_9NOCA</name>